<dbReference type="PANTHER" id="PTHR11214">
    <property type="entry name" value="BETA-1,3-N-ACETYLGLUCOSAMINYLTRANSFERASE"/>
    <property type="match status" value="1"/>
</dbReference>
<proteinExistence type="inferred from homology"/>
<reference evidence="11 12" key="1">
    <citation type="journal article" date="2024" name="BMC Genomics">
        <title>De novo assembly and annotation of Popillia japonica's genome with initial clues to its potential as an invasive pest.</title>
        <authorList>
            <person name="Cucini C."/>
            <person name="Boschi S."/>
            <person name="Funari R."/>
            <person name="Cardaioli E."/>
            <person name="Iannotti N."/>
            <person name="Marturano G."/>
            <person name="Paoli F."/>
            <person name="Bruttini M."/>
            <person name="Carapelli A."/>
            <person name="Frati F."/>
            <person name="Nardi F."/>
        </authorList>
    </citation>
    <scope>NUCLEOTIDE SEQUENCE [LARGE SCALE GENOMIC DNA]</scope>
    <source>
        <strain evidence="11">DMR45628</strain>
    </source>
</reference>
<evidence type="ECO:0000256" key="10">
    <source>
        <dbReference type="RuleBase" id="RU363063"/>
    </source>
</evidence>
<dbReference type="EC" id="2.4.1.-" evidence="10"/>
<dbReference type="PANTHER" id="PTHR11214:SF376">
    <property type="entry name" value="HEXOSYLTRANSFERASE"/>
    <property type="match status" value="1"/>
</dbReference>
<comment type="caution">
    <text evidence="11">The sequence shown here is derived from an EMBL/GenBank/DDBJ whole genome shotgun (WGS) entry which is preliminary data.</text>
</comment>
<evidence type="ECO:0000256" key="5">
    <source>
        <dbReference type="ARBA" id="ARBA00022692"/>
    </source>
</evidence>
<gene>
    <name evidence="11" type="ORF">QE152_g17984</name>
</gene>
<keyword evidence="8 10" id="KW-0333">Golgi apparatus</keyword>
<dbReference type="Proteomes" id="UP001458880">
    <property type="component" value="Unassembled WGS sequence"/>
</dbReference>
<comment type="subcellular location">
    <subcellularLocation>
        <location evidence="1 10">Golgi apparatus membrane</location>
        <topology evidence="1 10">Single-pass type II membrane protein</topology>
    </subcellularLocation>
</comment>
<dbReference type="Pfam" id="PF01762">
    <property type="entry name" value="Galactosyl_T"/>
    <property type="match status" value="1"/>
</dbReference>
<keyword evidence="3 10" id="KW-0328">Glycosyltransferase</keyword>
<evidence type="ECO:0000256" key="6">
    <source>
        <dbReference type="ARBA" id="ARBA00022968"/>
    </source>
</evidence>
<sequence>MHEKRFRIVYGMVIVLFLILFSLWQVLVSMEESAVVRYREAVYKINPVNYTYIYPTHTLPMGDYSRLIDLEEFYFQMMDNVCNDSSLFLLILVHSAPGNFQKRKIIRDTWGQPREGLKVIFMLGETSDEILAERLEKENDEYRDFAQGNFVDTYRNMTYKHVMVLKYVIYHCPQAKYILKTDDDAFVNIETMLYFLKEDLSSNGVSDLLLCKVVQGANVFRSYRSKWRVSVKEFPERTYPTYCPGFAILYSPDIVFNLYRIAQNTNYFWIDDVHVTGTLAKQANVTHTDISQFILEGKDLRCILDGQDSNKQYLYGPVNLNDNDIVALWNVVLRSENKKFRYFIR</sequence>
<dbReference type="Gene3D" id="3.90.550.50">
    <property type="match status" value="1"/>
</dbReference>
<dbReference type="FunFam" id="3.90.550.50:FF:000028">
    <property type="entry name" value="Hexosyltransferase"/>
    <property type="match status" value="1"/>
</dbReference>
<evidence type="ECO:0000256" key="1">
    <source>
        <dbReference type="ARBA" id="ARBA00004323"/>
    </source>
</evidence>
<keyword evidence="5 10" id="KW-0812">Transmembrane</keyword>
<evidence type="ECO:0000256" key="3">
    <source>
        <dbReference type="ARBA" id="ARBA00022676"/>
    </source>
</evidence>
<keyword evidence="6 10" id="KW-0735">Signal-anchor</keyword>
<dbReference type="AlphaFoldDB" id="A0AAW1L4Y7"/>
<dbReference type="EMBL" id="JASPKY010000170">
    <property type="protein sequence ID" value="KAK9728402.1"/>
    <property type="molecule type" value="Genomic_DNA"/>
</dbReference>
<keyword evidence="9 10" id="KW-0472">Membrane</keyword>
<keyword evidence="7 10" id="KW-1133">Transmembrane helix</keyword>
<protein>
    <recommendedName>
        <fullName evidence="10">Hexosyltransferase</fullName>
        <ecNumber evidence="10">2.4.1.-</ecNumber>
    </recommendedName>
</protein>
<evidence type="ECO:0000256" key="9">
    <source>
        <dbReference type="ARBA" id="ARBA00023136"/>
    </source>
</evidence>
<keyword evidence="4" id="KW-0808">Transferase</keyword>
<organism evidence="11 12">
    <name type="scientific">Popillia japonica</name>
    <name type="common">Japanese beetle</name>
    <dbReference type="NCBI Taxonomy" id="7064"/>
    <lineage>
        <taxon>Eukaryota</taxon>
        <taxon>Metazoa</taxon>
        <taxon>Ecdysozoa</taxon>
        <taxon>Arthropoda</taxon>
        <taxon>Hexapoda</taxon>
        <taxon>Insecta</taxon>
        <taxon>Pterygota</taxon>
        <taxon>Neoptera</taxon>
        <taxon>Endopterygota</taxon>
        <taxon>Coleoptera</taxon>
        <taxon>Polyphaga</taxon>
        <taxon>Scarabaeiformia</taxon>
        <taxon>Scarabaeidae</taxon>
        <taxon>Rutelinae</taxon>
        <taxon>Popillia</taxon>
    </lineage>
</organism>
<dbReference type="GO" id="GO:0016758">
    <property type="term" value="F:hexosyltransferase activity"/>
    <property type="evidence" value="ECO:0007669"/>
    <property type="project" value="InterPro"/>
</dbReference>
<evidence type="ECO:0000256" key="8">
    <source>
        <dbReference type="ARBA" id="ARBA00023034"/>
    </source>
</evidence>
<dbReference type="GO" id="GO:0000139">
    <property type="term" value="C:Golgi membrane"/>
    <property type="evidence" value="ECO:0007669"/>
    <property type="project" value="UniProtKB-SubCell"/>
</dbReference>
<comment type="similarity">
    <text evidence="2 10">Belongs to the glycosyltransferase 31 family.</text>
</comment>
<evidence type="ECO:0000256" key="7">
    <source>
        <dbReference type="ARBA" id="ARBA00022989"/>
    </source>
</evidence>
<evidence type="ECO:0000256" key="4">
    <source>
        <dbReference type="ARBA" id="ARBA00022679"/>
    </source>
</evidence>
<evidence type="ECO:0000256" key="2">
    <source>
        <dbReference type="ARBA" id="ARBA00008661"/>
    </source>
</evidence>
<name>A0AAW1L4Y7_POPJA</name>
<accession>A0AAW1L4Y7</accession>
<evidence type="ECO:0000313" key="11">
    <source>
        <dbReference type="EMBL" id="KAK9728402.1"/>
    </source>
</evidence>
<evidence type="ECO:0000313" key="12">
    <source>
        <dbReference type="Proteomes" id="UP001458880"/>
    </source>
</evidence>
<dbReference type="GO" id="GO:0006493">
    <property type="term" value="P:protein O-linked glycosylation"/>
    <property type="evidence" value="ECO:0007669"/>
    <property type="project" value="TreeGrafter"/>
</dbReference>
<feature type="transmembrane region" description="Helical" evidence="10">
    <location>
        <begin position="7"/>
        <end position="27"/>
    </location>
</feature>
<dbReference type="InterPro" id="IPR002659">
    <property type="entry name" value="Glyco_trans_31"/>
</dbReference>
<keyword evidence="12" id="KW-1185">Reference proteome</keyword>